<name>A0A1J1JJI1_PLAAG</name>
<dbReference type="EMBL" id="LO018304">
    <property type="protein sequence ID" value="CUM61221.1"/>
    <property type="molecule type" value="Genomic_DNA"/>
</dbReference>
<reference evidence="3" key="1">
    <citation type="submission" date="2015-09" db="EMBL/GenBank/DDBJ databases">
        <authorList>
            <person name="Jackson K.R."/>
            <person name="Lunt B.L."/>
            <person name="Fisher J.N.B."/>
            <person name="Gardner A.V."/>
            <person name="Bailey M.E."/>
            <person name="Deus L.M."/>
            <person name="Earl A.S."/>
            <person name="Gibby P.D."/>
            <person name="Hartmann K.A."/>
            <person name="Liu J.E."/>
            <person name="Manci A.M."/>
            <person name="Nielsen D.A."/>
            <person name="Solomon M.B."/>
            <person name="Breakwell D.P."/>
            <person name="Burnett S.H."/>
            <person name="Grose J.H."/>
        </authorList>
    </citation>
    <scope>NUCLEOTIDE SEQUENCE</scope>
    <source>
        <strain evidence="3">7805</strain>
    </source>
</reference>
<protein>
    <recommendedName>
        <fullName evidence="1">DUF6996 domain-containing protein</fullName>
    </recommendedName>
</protein>
<organism evidence="3">
    <name type="scientific">Planktothrix agardhii</name>
    <name type="common">Oscillatoria agardhii</name>
    <dbReference type="NCBI Taxonomy" id="1160"/>
    <lineage>
        <taxon>Bacteria</taxon>
        <taxon>Bacillati</taxon>
        <taxon>Cyanobacteriota</taxon>
        <taxon>Cyanophyceae</taxon>
        <taxon>Oscillatoriophycideae</taxon>
        <taxon>Oscillatoriales</taxon>
        <taxon>Microcoleaceae</taxon>
        <taxon>Planktothrix</taxon>
    </lineage>
</organism>
<reference evidence="2" key="2">
    <citation type="submission" date="2020-09" db="EMBL/GenBank/DDBJ databases">
        <authorList>
            <person name="Blom J."/>
        </authorList>
    </citation>
    <scope>NUCLEOTIDE SEQUENCE</scope>
    <source>
        <strain evidence="2">No.66</strain>
    </source>
</reference>
<dbReference type="EMBL" id="LR882963">
    <property type="protein sequence ID" value="CAD5939555.1"/>
    <property type="molecule type" value="Genomic_DNA"/>
</dbReference>
<accession>A0A1J1JJI1</accession>
<evidence type="ECO:0000259" key="1">
    <source>
        <dbReference type="Pfam" id="PF22515"/>
    </source>
</evidence>
<dbReference type="InterPro" id="IPR054265">
    <property type="entry name" value="DUF6996"/>
</dbReference>
<dbReference type="Proteomes" id="UP001153761">
    <property type="component" value="Chromosome"/>
</dbReference>
<sequence>MNNKKPGKNDIAWETLFQRYSILEIIDQQGYFEIEATKINEERESRLMAEFDHSVNLENITIITHRLQAFGRIGGIVKNFSRELSVITEYN</sequence>
<feature type="domain" description="DUF6996" evidence="1">
    <location>
        <begin position="10"/>
        <end position="60"/>
    </location>
</feature>
<proteinExistence type="predicted"/>
<gene>
    <name evidence="2" type="ORF">PANO66_01888</name>
    <name evidence="3" type="ORF">PLAM_3255</name>
</gene>
<dbReference type="RefSeq" id="WP_227366141.1">
    <property type="nucleotide sequence ID" value="NZ_JBAVBW010000201.1"/>
</dbReference>
<evidence type="ECO:0000313" key="3">
    <source>
        <dbReference type="EMBL" id="CUM61221.1"/>
    </source>
</evidence>
<dbReference type="AlphaFoldDB" id="A0A1J1JJI1"/>
<evidence type="ECO:0000313" key="2">
    <source>
        <dbReference type="EMBL" id="CAD5939555.1"/>
    </source>
</evidence>
<dbReference type="GeneID" id="77287277"/>
<dbReference type="Pfam" id="PF22515">
    <property type="entry name" value="DUF6996"/>
    <property type="match status" value="1"/>
</dbReference>